<dbReference type="InterPro" id="IPR003615">
    <property type="entry name" value="HNH_nuc"/>
</dbReference>
<evidence type="ECO:0000313" key="2">
    <source>
        <dbReference type="Proteomes" id="UP000320239"/>
    </source>
</evidence>
<accession>A0A561WC23</accession>
<organism evidence="1 2">
    <name type="scientific">Actinoplanes teichomyceticus</name>
    <dbReference type="NCBI Taxonomy" id="1867"/>
    <lineage>
        <taxon>Bacteria</taxon>
        <taxon>Bacillati</taxon>
        <taxon>Actinomycetota</taxon>
        <taxon>Actinomycetes</taxon>
        <taxon>Micromonosporales</taxon>
        <taxon>Micromonosporaceae</taxon>
        <taxon>Actinoplanes</taxon>
    </lineage>
</organism>
<dbReference type="CDD" id="cd00085">
    <property type="entry name" value="HNHc"/>
    <property type="match status" value="1"/>
</dbReference>
<comment type="caution">
    <text evidence="1">The sequence shown here is derived from an EMBL/GenBank/DDBJ whole genome shotgun (WGS) entry which is preliminary data.</text>
</comment>
<dbReference type="EMBL" id="VIWY01000003">
    <property type="protein sequence ID" value="TWG21414.1"/>
    <property type="molecule type" value="Genomic_DNA"/>
</dbReference>
<evidence type="ECO:0000313" key="1">
    <source>
        <dbReference type="EMBL" id="TWG21414.1"/>
    </source>
</evidence>
<dbReference type="AlphaFoldDB" id="A0A561WC23"/>
<gene>
    <name evidence="1" type="ORF">FHX34_103952</name>
</gene>
<dbReference type="Gene3D" id="1.10.30.50">
    <property type="match status" value="1"/>
</dbReference>
<keyword evidence="2" id="KW-1185">Reference proteome</keyword>
<evidence type="ECO:0008006" key="3">
    <source>
        <dbReference type="Google" id="ProtNLM"/>
    </source>
</evidence>
<reference evidence="1 2" key="1">
    <citation type="submission" date="2019-06" db="EMBL/GenBank/DDBJ databases">
        <title>Sequencing the genomes of 1000 actinobacteria strains.</title>
        <authorList>
            <person name="Klenk H.-P."/>
        </authorList>
    </citation>
    <scope>NUCLEOTIDE SEQUENCE [LARGE SCALE GENOMIC DNA]</scope>
    <source>
        <strain evidence="1 2">DSM 43866</strain>
    </source>
</reference>
<dbReference type="Proteomes" id="UP000320239">
    <property type="component" value="Unassembled WGS sequence"/>
</dbReference>
<protein>
    <recommendedName>
        <fullName evidence="3">HNH endonuclease</fullName>
    </recommendedName>
</protein>
<name>A0A561WC23_ACTTI</name>
<proteinExistence type="predicted"/>
<sequence length="278" mass="31332">MWPLPRPPYKAYDFYQASVLSTRSKEVSDRLLGLSNNILQAAERYKPAASNGALHQLKDLAGQPSDAAGKSALLWAYEQGIVRNKKGRLLYDFLLAQAPYGRCPFCWHRNVHTIDHQLPKSSYPLLSIIPDNLVPACTNCNHRKNDTVAASTQTQILHPYFEHADHGRWLFARVAYLEPVTVLFSADPDPTFSETMQTRIRHQFTQFRLASLYGQQAASQIAGERHRIDQLRQQAGPTVLSAHLRDAADSWAKQSVNCWQRAMYEALATHSGFLESGT</sequence>